<comment type="caution">
    <text evidence="9">The sequence shown here is derived from an EMBL/GenBank/DDBJ whole genome shotgun (WGS) entry which is preliminary data.</text>
</comment>
<dbReference type="GO" id="GO:0003677">
    <property type="term" value="F:DNA binding"/>
    <property type="evidence" value="ECO:0007669"/>
    <property type="project" value="UniProtKB-KW"/>
</dbReference>
<feature type="region of interest" description="Disordered" evidence="6">
    <location>
        <begin position="1"/>
        <end position="21"/>
    </location>
</feature>
<dbReference type="PANTHER" id="PTHR12532">
    <property type="entry name" value="TRANSLATIONAL ACTIVATOR OF CYTOCHROME C OXIDASE 1"/>
    <property type="match status" value="1"/>
</dbReference>
<dbReference type="GO" id="GO:0005829">
    <property type="term" value="C:cytosol"/>
    <property type="evidence" value="ECO:0007669"/>
    <property type="project" value="TreeGrafter"/>
</dbReference>
<keyword evidence="5" id="KW-0804">Transcription</keyword>
<dbReference type="InterPro" id="IPR002876">
    <property type="entry name" value="Transcrip_reg_TACO1-like"/>
</dbReference>
<keyword evidence="4" id="KW-0238">DNA-binding</keyword>
<evidence type="ECO:0000256" key="3">
    <source>
        <dbReference type="ARBA" id="ARBA00023015"/>
    </source>
</evidence>
<proteinExistence type="inferred from homology"/>
<keyword evidence="3" id="KW-0805">Transcription regulation</keyword>
<evidence type="ECO:0000256" key="5">
    <source>
        <dbReference type="ARBA" id="ARBA00023163"/>
    </source>
</evidence>
<organism evidence="9">
    <name type="scientific">invertebrate metagenome</name>
    <dbReference type="NCBI Taxonomy" id="1711999"/>
    <lineage>
        <taxon>unclassified sequences</taxon>
        <taxon>metagenomes</taxon>
        <taxon>organismal metagenomes</taxon>
    </lineage>
</organism>
<dbReference type="HAMAP" id="MF_00693">
    <property type="entry name" value="Transcrip_reg_TACO1"/>
    <property type="match status" value="1"/>
</dbReference>
<evidence type="ECO:0000313" key="9">
    <source>
        <dbReference type="EMBL" id="PJE80332.1"/>
    </source>
</evidence>
<dbReference type="NCBIfam" id="TIGR01033">
    <property type="entry name" value="YebC/PmpR family DNA-binding transcriptional regulator"/>
    <property type="match status" value="1"/>
</dbReference>
<sequence>MSGHSKWANIKHRKAEQDSKRGKVFTKIIHELMVAARAGGPSPDDNPSLRSAVDKALGCNMTRDTINRAITRGAGTGDGADMDEITYEGYGPGGIAVLVECLTDNKNRTVAEVRHAFSKHGGNMGTSGSVAYLFEKKGQMYFEPGADEDAIMEAALESGADDVVTNDDGSIEVMTDWTELTAVKESLESAGQKPAEAEVAMIPATRTELNKEGAEKILRLIDRLESLDDVQDVYTNADISDDIMDQIQDM</sequence>
<dbReference type="FunFam" id="1.10.10.200:FF:000001">
    <property type="entry name" value="Probable transcriptional regulatory protein YebC"/>
    <property type="match status" value="1"/>
</dbReference>
<dbReference type="EMBL" id="NSIT01000021">
    <property type="protein sequence ID" value="PJE80332.1"/>
    <property type="molecule type" value="Genomic_DNA"/>
</dbReference>
<evidence type="ECO:0000256" key="4">
    <source>
        <dbReference type="ARBA" id="ARBA00023125"/>
    </source>
</evidence>
<dbReference type="Gene3D" id="3.30.70.980">
    <property type="match status" value="2"/>
</dbReference>
<dbReference type="InterPro" id="IPR029072">
    <property type="entry name" value="YebC-like"/>
</dbReference>
<keyword evidence="2" id="KW-0963">Cytoplasm</keyword>
<dbReference type="Pfam" id="PF01709">
    <property type="entry name" value="Transcrip_reg"/>
    <property type="match status" value="1"/>
</dbReference>
<dbReference type="AlphaFoldDB" id="A0A2H9TAR9"/>
<dbReference type="NCBIfam" id="NF001030">
    <property type="entry name" value="PRK00110.1"/>
    <property type="match status" value="1"/>
</dbReference>
<evidence type="ECO:0000256" key="1">
    <source>
        <dbReference type="ARBA" id="ARBA00008724"/>
    </source>
</evidence>
<reference evidence="9" key="1">
    <citation type="journal article" date="2017" name="Appl. Environ. Microbiol.">
        <title>Molecular characterization of an Endozoicomonas-like organism causing infection in king scallop Pecten maximus L.</title>
        <authorList>
            <person name="Cano I."/>
            <person name="van Aerle R."/>
            <person name="Ross S."/>
            <person name="Verner-Jeffreys D.W."/>
            <person name="Paley R.K."/>
            <person name="Rimmer G."/>
            <person name="Ryder D."/>
            <person name="Hooper P."/>
            <person name="Stone D."/>
            <person name="Feist S.W."/>
        </authorList>
    </citation>
    <scope>NUCLEOTIDE SEQUENCE</scope>
</reference>
<feature type="domain" description="TACO1/YebC-like second and third" evidence="7">
    <location>
        <begin position="83"/>
        <end position="237"/>
    </location>
</feature>
<comment type="similarity">
    <text evidence="1">Belongs to the TACO1 family.</text>
</comment>
<dbReference type="InterPro" id="IPR048300">
    <property type="entry name" value="TACO1_YebC-like_2nd/3rd_dom"/>
</dbReference>
<dbReference type="PANTHER" id="PTHR12532:SF6">
    <property type="entry name" value="TRANSCRIPTIONAL REGULATORY PROTEIN YEBC-RELATED"/>
    <property type="match status" value="1"/>
</dbReference>
<dbReference type="InterPro" id="IPR026564">
    <property type="entry name" value="Transcrip_reg_TACO1-like_dom3"/>
</dbReference>
<evidence type="ECO:0000259" key="8">
    <source>
        <dbReference type="Pfam" id="PF20772"/>
    </source>
</evidence>
<evidence type="ECO:0000256" key="2">
    <source>
        <dbReference type="ARBA" id="ARBA00022490"/>
    </source>
</evidence>
<dbReference type="NCBIfam" id="NF009044">
    <property type="entry name" value="PRK12378.1"/>
    <property type="match status" value="1"/>
</dbReference>
<accession>A0A2H9TAR9</accession>
<protein>
    <submittedName>
        <fullName evidence="9">Transcriptional regulatory protein PmpR</fullName>
    </submittedName>
</protein>
<dbReference type="InterPro" id="IPR017856">
    <property type="entry name" value="Integrase-like_N"/>
</dbReference>
<evidence type="ECO:0000256" key="6">
    <source>
        <dbReference type="SAM" id="MobiDB-lite"/>
    </source>
</evidence>
<dbReference type="InterPro" id="IPR049083">
    <property type="entry name" value="TACO1_YebC_N"/>
</dbReference>
<dbReference type="SUPFAM" id="SSF75625">
    <property type="entry name" value="YebC-like"/>
    <property type="match status" value="1"/>
</dbReference>
<dbReference type="FunFam" id="3.30.70.980:FF:000002">
    <property type="entry name" value="Probable transcriptional regulatory protein YebC"/>
    <property type="match status" value="1"/>
</dbReference>
<evidence type="ECO:0000259" key="7">
    <source>
        <dbReference type="Pfam" id="PF01709"/>
    </source>
</evidence>
<gene>
    <name evidence="9" type="primary">pmpR_1</name>
    <name evidence="9" type="ORF">CI610_00665</name>
</gene>
<name>A0A2H9TAR9_9ZZZZ</name>
<feature type="domain" description="TACO1/YebC-like N-terminal" evidence="8">
    <location>
        <begin position="5"/>
        <end position="75"/>
    </location>
</feature>
<dbReference type="Gene3D" id="1.10.10.200">
    <property type="match status" value="1"/>
</dbReference>
<dbReference type="Pfam" id="PF20772">
    <property type="entry name" value="TACO1_YebC_N"/>
    <property type="match status" value="1"/>
</dbReference>